<accession>A0A428SZQ4</accession>
<keyword evidence="3" id="KW-0805">Transcription regulation</keyword>
<reference evidence="7 8" key="1">
    <citation type="submission" date="2017-06" db="EMBL/GenBank/DDBJ databases">
        <title>Cmopartive genomic analysis of Ambrosia Fusariam Clade fungi.</title>
        <authorList>
            <person name="Stajich J.E."/>
            <person name="Carrillo J."/>
            <person name="Kijimoto T."/>
            <person name="Eskalen A."/>
            <person name="O'Donnell K."/>
            <person name="Kasson M."/>
        </authorList>
    </citation>
    <scope>NUCLEOTIDE SEQUENCE [LARGE SCALE GENOMIC DNA]</scope>
    <source>
        <strain evidence="7 8">NRRL 20438</strain>
    </source>
</reference>
<organism evidence="7 8">
    <name type="scientific">Fusarium ambrosium</name>
    <dbReference type="NCBI Taxonomy" id="131363"/>
    <lineage>
        <taxon>Eukaryota</taxon>
        <taxon>Fungi</taxon>
        <taxon>Dikarya</taxon>
        <taxon>Ascomycota</taxon>
        <taxon>Pezizomycotina</taxon>
        <taxon>Sordariomycetes</taxon>
        <taxon>Hypocreomycetidae</taxon>
        <taxon>Hypocreales</taxon>
        <taxon>Nectriaceae</taxon>
        <taxon>Fusarium</taxon>
        <taxon>Fusarium solani species complex</taxon>
    </lineage>
</organism>
<dbReference type="InterPro" id="IPR007219">
    <property type="entry name" value="XnlR_reg_dom"/>
</dbReference>
<keyword evidence="5" id="KW-0539">Nucleus</keyword>
<dbReference type="GO" id="GO:0006351">
    <property type="term" value="P:DNA-templated transcription"/>
    <property type="evidence" value="ECO:0007669"/>
    <property type="project" value="InterPro"/>
</dbReference>
<protein>
    <recommendedName>
        <fullName evidence="6">Zn(2)-C6 fungal-type domain-containing protein</fullName>
    </recommendedName>
</protein>
<keyword evidence="8" id="KW-1185">Reference proteome</keyword>
<dbReference type="PROSITE" id="PS50048">
    <property type="entry name" value="ZN2_CY6_FUNGAL_2"/>
    <property type="match status" value="1"/>
</dbReference>
<dbReference type="CDD" id="cd12148">
    <property type="entry name" value="fungal_TF_MHR"/>
    <property type="match status" value="1"/>
</dbReference>
<evidence type="ECO:0000256" key="1">
    <source>
        <dbReference type="ARBA" id="ARBA00004123"/>
    </source>
</evidence>
<dbReference type="GO" id="GO:0000981">
    <property type="term" value="F:DNA-binding transcription factor activity, RNA polymerase II-specific"/>
    <property type="evidence" value="ECO:0007669"/>
    <property type="project" value="InterPro"/>
</dbReference>
<dbReference type="Gene3D" id="4.10.240.10">
    <property type="entry name" value="Zn(2)-C6 fungal-type DNA-binding domain"/>
    <property type="match status" value="1"/>
</dbReference>
<proteinExistence type="predicted"/>
<dbReference type="CDD" id="cd00067">
    <property type="entry name" value="GAL4"/>
    <property type="match status" value="1"/>
</dbReference>
<name>A0A428SZQ4_9HYPO</name>
<evidence type="ECO:0000256" key="5">
    <source>
        <dbReference type="ARBA" id="ARBA00023242"/>
    </source>
</evidence>
<dbReference type="Pfam" id="PF00172">
    <property type="entry name" value="Zn_clus"/>
    <property type="match status" value="1"/>
</dbReference>
<dbReference type="Pfam" id="PF04082">
    <property type="entry name" value="Fungal_trans"/>
    <property type="match status" value="1"/>
</dbReference>
<dbReference type="PROSITE" id="PS00463">
    <property type="entry name" value="ZN2_CY6_FUNGAL_1"/>
    <property type="match status" value="1"/>
</dbReference>
<evidence type="ECO:0000313" key="8">
    <source>
        <dbReference type="Proteomes" id="UP000288429"/>
    </source>
</evidence>
<dbReference type="GO" id="GO:0003677">
    <property type="term" value="F:DNA binding"/>
    <property type="evidence" value="ECO:0007669"/>
    <property type="project" value="InterPro"/>
</dbReference>
<dbReference type="InterPro" id="IPR050815">
    <property type="entry name" value="TF_fung"/>
</dbReference>
<dbReference type="GO" id="GO:0005634">
    <property type="term" value="C:nucleus"/>
    <property type="evidence" value="ECO:0007669"/>
    <property type="project" value="UniProtKB-SubCell"/>
</dbReference>
<dbReference type="PANTHER" id="PTHR47338">
    <property type="entry name" value="ZN(II)2CYS6 TRANSCRIPTION FACTOR (EUROFUNG)-RELATED"/>
    <property type="match status" value="1"/>
</dbReference>
<dbReference type="Proteomes" id="UP000288429">
    <property type="component" value="Unassembled WGS sequence"/>
</dbReference>
<feature type="domain" description="Zn(2)-C6 fungal-type" evidence="6">
    <location>
        <begin position="39"/>
        <end position="69"/>
    </location>
</feature>
<dbReference type="InterPro" id="IPR036864">
    <property type="entry name" value="Zn2-C6_fun-type_DNA-bd_sf"/>
</dbReference>
<comment type="caution">
    <text evidence="7">The sequence shown here is derived from an EMBL/GenBank/DDBJ whole genome shotgun (WGS) entry which is preliminary data.</text>
</comment>
<evidence type="ECO:0000256" key="3">
    <source>
        <dbReference type="ARBA" id="ARBA00023015"/>
    </source>
</evidence>
<evidence type="ECO:0000256" key="4">
    <source>
        <dbReference type="ARBA" id="ARBA00023163"/>
    </source>
</evidence>
<evidence type="ECO:0000259" key="6">
    <source>
        <dbReference type="PROSITE" id="PS50048"/>
    </source>
</evidence>
<dbReference type="SMART" id="SM00066">
    <property type="entry name" value="GAL4"/>
    <property type="match status" value="1"/>
</dbReference>
<dbReference type="PANTHER" id="PTHR47338:SF10">
    <property type="entry name" value="TRANSCRIPTION FACTOR DOMAIN-CONTAINING PROTEIN-RELATED"/>
    <property type="match status" value="1"/>
</dbReference>
<dbReference type="EMBL" id="NIZV01000301">
    <property type="protein sequence ID" value="RSL95273.1"/>
    <property type="molecule type" value="Genomic_DNA"/>
</dbReference>
<dbReference type="SMART" id="SM00906">
    <property type="entry name" value="Fungal_trans"/>
    <property type="match status" value="1"/>
</dbReference>
<comment type="subcellular location">
    <subcellularLocation>
        <location evidence="1">Nucleus</location>
    </subcellularLocation>
</comment>
<dbReference type="SUPFAM" id="SSF57701">
    <property type="entry name" value="Zn2/Cys6 DNA-binding domain"/>
    <property type="match status" value="1"/>
</dbReference>
<keyword evidence="2" id="KW-0479">Metal-binding</keyword>
<evidence type="ECO:0000313" key="7">
    <source>
        <dbReference type="EMBL" id="RSL95273.1"/>
    </source>
</evidence>
<keyword evidence="4" id="KW-0804">Transcription</keyword>
<evidence type="ECO:0000256" key="2">
    <source>
        <dbReference type="ARBA" id="ARBA00022723"/>
    </source>
</evidence>
<dbReference type="GO" id="GO:0008270">
    <property type="term" value="F:zinc ion binding"/>
    <property type="evidence" value="ECO:0007669"/>
    <property type="project" value="InterPro"/>
</dbReference>
<dbReference type="AlphaFoldDB" id="A0A428SZQ4"/>
<sequence>MTYTTRILTLHSSDSIISPTMASSSSHNPEDDETLMPFSCYECRNRKLKCDRLSPRCTRCSRSEVRCQYPATRKRPVITATRPRVKELESRLVELENRLKATQEEGYQSFRPFDSPESDLIETGRFEQLPPQDVVEELTNTFFTIIQNESRFIHPSRYQASLYQPPHMQPPMCLQYMVLALAASASPAHKQLAQPFYRRARYYYEADELKGEGEYFVTLAHAQTCLLMEHFEVQNLWFSRSSMSTSKGVRLAQIMGLHQLDGEGGLSQTLPPPKDWCEQEERRRTLWAIFCGDRNTSSTTGWPSLMDVQRINTKLPASEEAFQLGVEEASTTLTEAINGDKSQCSYFACRVLATHLFHECLDHTYQDRPDDNPTDIQNSTFWKRHEDLNNGLATTFITLPESLRTSTAYNRNATMINLQLHTATICLHRTGVARAKKHNIPLEVLFGTQVRLLPAADAIFGIVASLADVTGMFRNPMVAFASYMAAYVFLEDYTSFQNHDSEMKMNALMDLMITIGQENPITASVAVQMAHELRKTGIDPSAVNKVAGLMAKMDLKGPLLGKQDKAAGSVIFCPFEAPSGSGPQGVPSEFPRGNMGIM</sequence>
<gene>
    <name evidence="7" type="ORF">CDV31_013963</name>
</gene>
<dbReference type="InterPro" id="IPR001138">
    <property type="entry name" value="Zn2Cys6_DnaBD"/>
</dbReference>